<dbReference type="GO" id="GO:0005634">
    <property type="term" value="C:nucleus"/>
    <property type="evidence" value="ECO:0007669"/>
    <property type="project" value="TreeGrafter"/>
</dbReference>
<organism evidence="7 8">
    <name type="scientific">Chiloscyllium punctatum</name>
    <name type="common">Brownbanded bambooshark</name>
    <name type="synonym">Hemiscyllium punctatum</name>
    <dbReference type="NCBI Taxonomy" id="137246"/>
    <lineage>
        <taxon>Eukaryota</taxon>
        <taxon>Metazoa</taxon>
        <taxon>Chordata</taxon>
        <taxon>Craniata</taxon>
        <taxon>Vertebrata</taxon>
        <taxon>Chondrichthyes</taxon>
        <taxon>Elasmobranchii</taxon>
        <taxon>Galeomorphii</taxon>
        <taxon>Galeoidea</taxon>
        <taxon>Orectolobiformes</taxon>
        <taxon>Hemiscylliidae</taxon>
        <taxon>Chiloscyllium</taxon>
    </lineage>
</organism>
<evidence type="ECO:0000256" key="2">
    <source>
        <dbReference type="ARBA" id="ARBA00022801"/>
    </source>
</evidence>
<feature type="compositionally biased region" description="Polar residues" evidence="5">
    <location>
        <begin position="859"/>
        <end position="869"/>
    </location>
</feature>
<feature type="compositionally biased region" description="Basic and acidic residues" evidence="5">
    <location>
        <begin position="870"/>
        <end position="899"/>
    </location>
</feature>
<comment type="similarity">
    <text evidence="1">Belongs to the metallo-dependent hydrolases superfamily. TatD-type hydrolase family.</text>
</comment>
<feature type="region of interest" description="Disordered" evidence="5">
    <location>
        <begin position="189"/>
        <end position="208"/>
    </location>
</feature>
<comment type="caution">
    <text evidence="7">The sequence shown here is derived from an EMBL/GenBank/DDBJ whole genome shotgun (WGS) entry which is preliminary data.</text>
</comment>
<dbReference type="InterPro" id="IPR018228">
    <property type="entry name" value="DNase_TatD-rel_CS"/>
</dbReference>
<keyword evidence="8" id="KW-1185">Reference proteome</keyword>
<evidence type="ECO:0000256" key="5">
    <source>
        <dbReference type="SAM" id="MobiDB-lite"/>
    </source>
</evidence>
<dbReference type="InterPro" id="IPR001130">
    <property type="entry name" value="TatD-like"/>
</dbReference>
<dbReference type="Pfam" id="PF01026">
    <property type="entry name" value="TatD_DNase"/>
    <property type="match status" value="1"/>
</dbReference>
<feature type="compositionally biased region" description="Polar residues" evidence="5">
    <location>
        <begin position="944"/>
        <end position="958"/>
    </location>
</feature>
<dbReference type="PANTHER" id="PTHR15885:SF1">
    <property type="entry name" value="COILED-COIL DOMAIN-CONTAINING PROTEIN 174"/>
    <property type="match status" value="1"/>
</dbReference>
<evidence type="ECO:0000313" key="8">
    <source>
        <dbReference type="Proteomes" id="UP000287033"/>
    </source>
</evidence>
<gene>
    <name evidence="7" type="ORF">chiPu_0015583</name>
</gene>
<dbReference type="PANTHER" id="PTHR15885">
    <property type="entry name" value="COILED-COIL DOMAIN-CONTAINING PROTEIN 174"/>
    <property type="match status" value="1"/>
</dbReference>
<evidence type="ECO:0000313" key="7">
    <source>
        <dbReference type="EMBL" id="GCC37082.1"/>
    </source>
</evidence>
<dbReference type="Pfam" id="PF25449">
    <property type="entry name" value="CCDC174_GRSR"/>
    <property type="match status" value="1"/>
</dbReference>
<dbReference type="EMBL" id="BEZZ01000938">
    <property type="protein sequence ID" value="GCC37082.1"/>
    <property type="molecule type" value="Genomic_DNA"/>
</dbReference>
<feature type="region of interest" description="Disordered" evidence="5">
    <location>
        <begin position="658"/>
        <end position="683"/>
    </location>
</feature>
<dbReference type="SUPFAM" id="SSF51556">
    <property type="entry name" value="Metallo-dependent hydrolases"/>
    <property type="match status" value="1"/>
</dbReference>
<dbReference type="InterPro" id="IPR057464">
    <property type="entry name" value="CCDC174_GRSR"/>
</dbReference>
<keyword evidence="3 4" id="KW-0175">Coiled coil</keyword>
<feature type="region of interest" description="Disordered" evidence="5">
    <location>
        <begin position="27"/>
        <end position="48"/>
    </location>
</feature>
<dbReference type="Gene3D" id="3.20.20.140">
    <property type="entry name" value="Metal-dependent hydrolases"/>
    <property type="match status" value="1"/>
</dbReference>
<feature type="compositionally biased region" description="Basic residues" evidence="5">
    <location>
        <begin position="817"/>
        <end position="826"/>
    </location>
</feature>
<evidence type="ECO:0000256" key="3">
    <source>
        <dbReference type="ARBA" id="ARBA00023054"/>
    </source>
</evidence>
<dbReference type="Proteomes" id="UP000287033">
    <property type="component" value="Unassembled WGS sequence"/>
</dbReference>
<feature type="region of interest" description="Disordered" evidence="5">
    <location>
        <begin position="814"/>
        <end position="971"/>
    </location>
</feature>
<dbReference type="STRING" id="137246.A0A401T362"/>
<accession>A0A401T362</accession>
<dbReference type="InterPro" id="IPR032466">
    <property type="entry name" value="Metal_Hydrolase"/>
</dbReference>
<dbReference type="InterPro" id="IPR025066">
    <property type="entry name" value="CCDC174-like"/>
</dbReference>
<name>A0A401T362_CHIPU</name>
<evidence type="ECO:0000256" key="1">
    <source>
        <dbReference type="ARBA" id="ARBA00009275"/>
    </source>
</evidence>
<keyword evidence="2" id="KW-0378">Hydrolase</keyword>
<dbReference type="PROSITE" id="PS01091">
    <property type="entry name" value="TATD_3"/>
    <property type="match status" value="1"/>
</dbReference>
<reference evidence="7 8" key="1">
    <citation type="journal article" date="2018" name="Nat. Ecol. Evol.">
        <title>Shark genomes provide insights into elasmobranch evolution and the origin of vertebrates.</title>
        <authorList>
            <person name="Hara Y"/>
            <person name="Yamaguchi K"/>
            <person name="Onimaru K"/>
            <person name="Kadota M"/>
            <person name="Koyanagi M"/>
            <person name="Keeley SD"/>
            <person name="Tatsumi K"/>
            <person name="Tanaka K"/>
            <person name="Motone F"/>
            <person name="Kageyama Y"/>
            <person name="Nozu R"/>
            <person name="Adachi N"/>
            <person name="Nishimura O"/>
            <person name="Nakagawa R"/>
            <person name="Tanegashima C"/>
            <person name="Kiyatake I"/>
            <person name="Matsumoto R"/>
            <person name="Murakumo K"/>
            <person name="Nishida K"/>
            <person name="Terakita A"/>
            <person name="Kuratani S"/>
            <person name="Sato K"/>
            <person name="Hyodo S Kuraku.S."/>
        </authorList>
    </citation>
    <scope>NUCLEOTIDE SEQUENCE [LARGE SCALE GENOMIC DNA]</scope>
</reference>
<dbReference type="Pfam" id="PF13300">
    <property type="entry name" value="DUF4078"/>
    <property type="match status" value="1"/>
</dbReference>
<protein>
    <recommendedName>
        <fullName evidence="6">CCDC174 alpha/beta GRSR domain-containing protein</fullName>
    </recommendedName>
</protein>
<evidence type="ECO:0000259" key="6">
    <source>
        <dbReference type="Pfam" id="PF25449"/>
    </source>
</evidence>
<feature type="coiled-coil region" evidence="4">
    <location>
        <begin position="584"/>
        <end position="618"/>
    </location>
</feature>
<feature type="compositionally biased region" description="Basic and acidic residues" evidence="5">
    <location>
        <begin position="118"/>
        <end position="132"/>
    </location>
</feature>
<dbReference type="PROSITE" id="PS01090">
    <property type="entry name" value="TATD_2"/>
    <property type="match status" value="1"/>
</dbReference>
<dbReference type="GO" id="GO:0016788">
    <property type="term" value="F:hydrolase activity, acting on ester bonds"/>
    <property type="evidence" value="ECO:0007669"/>
    <property type="project" value="InterPro"/>
</dbReference>
<evidence type="ECO:0000256" key="4">
    <source>
        <dbReference type="SAM" id="Coils"/>
    </source>
</evidence>
<dbReference type="OrthoDB" id="333551at2759"/>
<proteinExistence type="inferred from homology"/>
<feature type="domain" description="CCDC174 alpha/beta GRSR" evidence="6">
    <location>
        <begin position="684"/>
        <end position="713"/>
    </location>
</feature>
<dbReference type="AlphaFoldDB" id="A0A401T362"/>
<feature type="region of interest" description="Disordered" evidence="5">
    <location>
        <begin position="100"/>
        <end position="142"/>
    </location>
</feature>
<feature type="compositionally biased region" description="Acidic residues" evidence="5">
    <location>
        <begin position="831"/>
        <end position="849"/>
    </location>
</feature>
<dbReference type="CDD" id="cd01310">
    <property type="entry name" value="TatD_DNAse"/>
    <property type="match status" value="1"/>
</dbReference>
<sequence>MQSSNQKRKVKFSLDDDSIESPRKYAREMPQFSRWKQARQSNNGSELDRVDSIQKIALKTNKEMGPAFSGIEQANSTPETHGAVFNCTNQWRRSISLRKTLFGGKNHNPKRSTSRSPSLEHADESTTNERRSPPTVLSNTLKQGSISVVQRRHHKNHIQQETWKAASTQGAKVLCLKALSEATGGALSKKHPLNATRTSNHSKEKQAGLVSAEPLSKYCGKKPREICQEKNNVQDLFQYSCQEHETYEENNSVEPKCNNELNTSSRNIFKKQNPELVFEDVALDNKQSMNERNENIFSKNDTDQCKIFMKLTSYEDPSFGSNCSDVEDVSALAMSPQEDSNFCDPRSLVHGNLWESILDEPLVWGAFGCHPHFARYYTNLQEKAIIQALRHPKAVAFGEIGLDYSYKCSTDVAKQKQVFERQLKLAVALKKPLVIHGRDADEDLFELMKTNVPKDYKIHRHCFTGRYEVIEPFLQEFSNLSVGFTALLTYPTAVLAREAVKRIPIERIVVETDAPYFLPRGISKRKKKTFDVTAASLVDLKAELYRKQEEFKQDKLLKEAGAPFKVKPVNKKPTIWTKQNAGVLNRAEKDIEESIEEQQTLDKSKQRLEEKAKLYEQMTKGDLPDEETESMYLVDFTQKIFDKQKELQTRRESEAAKKTVECVQDEDSVPESEIPVPPDPDEEWVDYVDSLGRSRRCMKKDLSGLLAMDKDLRGARQEVEKKTLLSEDMRKELQRQQWEREEEEALNRPIGPVHYEDIRQNEARELGVGYFAFARDEEARKKQIETLDMLREQTMDQRTKREKLKEKRKAMLNARLAKVRQRKMKKLQGDGIEDAVEVPEQNETDDDTEASISMPGEPSVTQTEVTSTKNKVEVITQERKDTKPGVPRIREWDKGKELLFGHWSGNRPDPRDERLPEFAPPAEYYSGLKKSSNYRDWQKGQPRYSYQQPQPDEGQQYTHGGKSQAHLEQNQSARISSLEDMLAYYKHST</sequence>